<organism evidence="1 2">
    <name type="scientific">Deinococcus xinjiangensis</name>
    <dbReference type="NCBI Taxonomy" id="457454"/>
    <lineage>
        <taxon>Bacteria</taxon>
        <taxon>Thermotogati</taxon>
        <taxon>Deinococcota</taxon>
        <taxon>Deinococci</taxon>
        <taxon>Deinococcales</taxon>
        <taxon>Deinococcaceae</taxon>
        <taxon>Deinococcus</taxon>
    </lineage>
</organism>
<protein>
    <submittedName>
        <fullName evidence="1">Uncharacterized protein</fullName>
    </submittedName>
</protein>
<dbReference type="EMBL" id="BAABRN010000038">
    <property type="protein sequence ID" value="GAA5503129.1"/>
    <property type="molecule type" value="Genomic_DNA"/>
</dbReference>
<evidence type="ECO:0000313" key="2">
    <source>
        <dbReference type="Proteomes" id="UP001458946"/>
    </source>
</evidence>
<dbReference type="RefSeq" id="WP_353543101.1">
    <property type="nucleotide sequence ID" value="NZ_BAABRN010000038.1"/>
</dbReference>
<evidence type="ECO:0000313" key="1">
    <source>
        <dbReference type="EMBL" id="GAA5503129.1"/>
    </source>
</evidence>
<proteinExistence type="predicted"/>
<comment type="caution">
    <text evidence="1">The sequence shown here is derived from an EMBL/GenBank/DDBJ whole genome shotgun (WGS) entry which is preliminary data.</text>
</comment>
<name>A0ABP9VD19_9DEIO</name>
<keyword evidence="2" id="KW-1185">Reference proteome</keyword>
<sequence>MTNPFTIDAPETLIFGGFTFRRSEIAEAVFYESGGESFDCVSVIIDRKQIFCRANDYRESQRISFGKYFTGHPAFSLPEQLEDFERHLLEHPLKEA</sequence>
<accession>A0ABP9VD19</accession>
<reference evidence="1 2" key="1">
    <citation type="submission" date="2024-02" db="EMBL/GenBank/DDBJ databases">
        <title>Deinococcus xinjiangensis NBRC 107630.</title>
        <authorList>
            <person name="Ichikawa N."/>
            <person name="Katano-Makiyama Y."/>
            <person name="Hidaka K."/>
        </authorList>
    </citation>
    <scope>NUCLEOTIDE SEQUENCE [LARGE SCALE GENOMIC DNA]</scope>
    <source>
        <strain evidence="1 2">NBRC 107630</strain>
    </source>
</reference>
<gene>
    <name evidence="1" type="ORF">Dxin01_02878</name>
</gene>
<dbReference type="Proteomes" id="UP001458946">
    <property type="component" value="Unassembled WGS sequence"/>
</dbReference>